<reference evidence="1 2" key="1">
    <citation type="journal article" date="2021" name="Microorganisms">
        <title>Genome Evolution of Filamentous Cyanobacterium Nostoc Species: From Facultative Symbiosis to Free Living.</title>
        <authorList>
            <person name="Huo D."/>
            <person name="Li H."/>
            <person name="Cai F."/>
            <person name="Guo X."/>
            <person name="Qiao Z."/>
            <person name="Wang W."/>
            <person name="Yu G."/>
            <person name="Li R."/>
        </authorList>
    </citation>
    <scope>NUCLEOTIDE SEQUENCE [LARGE SCALE GENOMIC DNA]</scope>
    <source>
        <strain evidence="1 2">CHAB 5714</strain>
    </source>
</reference>
<dbReference type="Proteomes" id="UP001199525">
    <property type="component" value="Unassembled WGS sequence"/>
</dbReference>
<evidence type="ECO:0000313" key="2">
    <source>
        <dbReference type="Proteomes" id="UP001199525"/>
    </source>
</evidence>
<proteinExistence type="predicted"/>
<keyword evidence="2" id="KW-1185">Reference proteome</keyword>
<protein>
    <submittedName>
        <fullName evidence="1">Uncharacterized protein</fullName>
    </submittedName>
</protein>
<dbReference type="EMBL" id="JAIVFQ010000016">
    <property type="protein sequence ID" value="MCC5600275.1"/>
    <property type="molecule type" value="Genomic_DNA"/>
</dbReference>
<evidence type="ECO:0000313" key="1">
    <source>
        <dbReference type="EMBL" id="MCC5600275.1"/>
    </source>
</evidence>
<gene>
    <name evidence="1" type="ORF">LC586_13820</name>
</gene>
<name>A0ABS8I7Y5_9NOSO</name>
<sequence>MVSITINLGDAFLLDTPPNSEHLYIAIAQTSESNYLFVNVTTRRPNSETSCVLLPGSGIPSFIVHESVIAYQFAREMDATQLAGLITIGSPIPKGTCSMAVITQIQQGGLVSKRLKKRYKTALKAFLGIL</sequence>
<comment type="caution">
    <text evidence="1">The sequence shown here is derived from an EMBL/GenBank/DDBJ whole genome shotgun (WGS) entry which is preliminary data.</text>
</comment>
<organism evidence="1 2">
    <name type="scientific">Nostoc favosum CHAB5714</name>
    <dbReference type="NCBI Taxonomy" id="2780399"/>
    <lineage>
        <taxon>Bacteria</taxon>
        <taxon>Bacillati</taxon>
        <taxon>Cyanobacteriota</taxon>
        <taxon>Cyanophyceae</taxon>
        <taxon>Nostocales</taxon>
        <taxon>Nostocaceae</taxon>
        <taxon>Nostoc</taxon>
        <taxon>Nostoc favosum</taxon>
    </lineage>
</organism>
<accession>A0ABS8I7Y5</accession>
<dbReference type="RefSeq" id="WP_229485355.1">
    <property type="nucleotide sequence ID" value="NZ_JAIVFQ010000016.1"/>
</dbReference>